<accession>A0ABD3FXW6</accession>
<keyword evidence="2" id="KW-0256">Endoplasmic reticulum</keyword>
<dbReference type="Proteomes" id="UP001632037">
    <property type="component" value="Unassembled WGS sequence"/>
</dbReference>
<proteinExistence type="predicted"/>
<evidence type="ECO:0000313" key="5">
    <source>
        <dbReference type="Proteomes" id="UP001632037"/>
    </source>
</evidence>
<name>A0ABD3FXW6_9STRA</name>
<keyword evidence="5" id="KW-1185">Reference proteome</keyword>
<comment type="caution">
    <text evidence="4">The sequence shown here is derived from an EMBL/GenBank/DDBJ whole genome shotgun (WGS) entry which is preliminary data.</text>
</comment>
<evidence type="ECO:0000256" key="2">
    <source>
        <dbReference type="ARBA" id="ARBA00022824"/>
    </source>
</evidence>
<feature type="transmembrane region" description="Helical" evidence="3">
    <location>
        <begin position="39"/>
        <end position="59"/>
    </location>
</feature>
<protein>
    <submittedName>
        <fullName evidence="4">Uncharacterized protein</fullName>
    </submittedName>
</protein>
<evidence type="ECO:0000256" key="1">
    <source>
        <dbReference type="ARBA" id="ARBA00004477"/>
    </source>
</evidence>
<keyword evidence="3" id="KW-0812">Transmembrane</keyword>
<evidence type="ECO:0000313" key="4">
    <source>
        <dbReference type="EMBL" id="KAL3671256.1"/>
    </source>
</evidence>
<evidence type="ECO:0000256" key="3">
    <source>
        <dbReference type="SAM" id="Phobius"/>
    </source>
</evidence>
<dbReference type="EMBL" id="JBIMZQ010000005">
    <property type="protein sequence ID" value="KAL3671256.1"/>
    <property type="molecule type" value="Genomic_DNA"/>
</dbReference>
<comment type="subcellular location">
    <subcellularLocation>
        <location evidence="1">Endoplasmic reticulum membrane</location>
        <topology evidence="1">Multi-pass membrane protein</topology>
    </subcellularLocation>
</comment>
<dbReference type="InterPro" id="IPR007369">
    <property type="entry name" value="Peptidase_A22B_SPP"/>
</dbReference>
<dbReference type="Pfam" id="PF04258">
    <property type="entry name" value="Peptidase_A22B"/>
    <property type="match status" value="1"/>
</dbReference>
<organism evidence="4 5">
    <name type="scientific">Phytophthora oleae</name>
    <dbReference type="NCBI Taxonomy" id="2107226"/>
    <lineage>
        <taxon>Eukaryota</taxon>
        <taxon>Sar</taxon>
        <taxon>Stramenopiles</taxon>
        <taxon>Oomycota</taxon>
        <taxon>Peronosporomycetes</taxon>
        <taxon>Peronosporales</taxon>
        <taxon>Peronosporaceae</taxon>
        <taxon>Phytophthora</taxon>
    </lineage>
</organism>
<dbReference type="AlphaFoldDB" id="A0ABD3FXW6"/>
<dbReference type="PANTHER" id="PTHR12174">
    <property type="entry name" value="SIGNAL PEPTIDE PEPTIDASE"/>
    <property type="match status" value="1"/>
</dbReference>
<sequence>MLTFVFAAAFAAAWFQTKHYLLNNFFGISLSIKAIKSLSLGSFKVGSILLCGLFFYDIFWHGRHGHGGHVLQRPHLAHFPAGIRDGD</sequence>
<reference evidence="4 5" key="1">
    <citation type="submission" date="2024-09" db="EMBL/GenBank/DDBJ databases">
        <title>Genome sequencing and assembly of Phytophthora oleae, isolate VK10A, causative agent of rot of olive drupes.</title>
        <authorList>
            <person name="Conti Taguali S."/>
            <person name="Riolo M."/>
            <person name="La Spada F."/>
            <person name="Cacciola S.O."/>
            <person name="Dionisio G."/>
        </authorList>
    </citation>
    <scope>NUCLEOTIDE SEQUENCE [LARGE SCALE GENOMIC DNA]</scope>
    <source>
        <strain evidence="4 5">VK10A</strain>
    </source>
</reference>
<gene>
    <name evidence="4" type="ORF">V7S43_003188</name>
</gene>
<dbReference type="PANTHER" id="PTHR12174:SF23">
    <property type="entry name" value="MINOR HISTOCOMPATIBILITY ANTIGEN H13"/>
    <property type="match status" value="1"/>
</dbReference>
<keyword evidence="3" id="KW-0472">Membrane</keyword>
<keyword evidence="3" id="KW-1133">Transmembrane helix</keyword>
<dbReference type="GO" id="GO:0005789">
    <property type="term" value="C:endoplasmic reticulum membrane"/>
    <property type="evidence" value="ECO:0007669"/>
    <property type="project" value="UniProtKB-SubCell"/>
</dbReference>